<feature type="compositionally biased region" description="Polar residues" evidence="1">
    <location>
        <begin position="16"/>
        <end position="30"/>
    </location>
</feature>
<dbReference type="AlphaFoldDB" id="A0A2G5V753"/>
<dbReference type="Proteomes" id="UP000230233">
    <property type="component" value="Chromosome II"/>
</dbReference>
<name>A0A2G5V753_9PELO</name>
<organism evidence="2 3">
    <name type="scientific">Caenorhabditis nigoni</name>
    <dbReference type="NCBI Taxonomy" id="1611254"/>
    <lineage>
        <taxon>Eukaryota</taxon>
        <taxon>Metazoa</taxon>
        <taxon>Ecdysozoa</taxon>
        <taxon>Nematoda</taxon>
        <taxon>Chromadorea</taxon>
        <taxon>Rhabditida</taxon>
        <taxon>Rhabditina</taxon>
        <taxon>Rhabditomorpha</taxon>
        <taxon>Rhabditoidea</taxon>
        <taxon>Rhabditidae</taxon>
        <taxon>Peloderinae</taxon>
        <taxon>Caenorhabditis</taxon>
    </lineage>
</organism>
<comment type="caution">
    <text evidence="2">The sequence shown here is derived from an EMBL/GenBank/DDBJ whole genome shotgun (WGS) entry which is preliminary data.</text>
</comment>
<feature type="compositionally biased region" description="Low complexity" evidence="1">
    <location>
        <begin position="1"/>
        <end position="15"/>
    </location>
</feature>
<evidence type="ECO:0000313" key="3">
    <source>
        <dbReference type="Proteomes" id="UP000230233"/>
    </source>
</evidence>
<sequence length="181" mass="19851">MSTLRQRVLLQRSRSAPNQQRRSLPEVTTNSPFPSACTPPPTPTSSESTTPTVPSIFEKMDGLFNNSSKSPVSSNPPCICFNCWGPWAASGSSKIWRSPDILVHSDVLTEDTTIYDGGKTTTSSCATTINMVTDVLASPIVPSRIQEENLLLKRKAELQNEIISKLLEVGNITDELARLFR</sequence>
<protein>
    <submittedName>
        <fullName evidence="2">Uncharacterized protein</fullName>
    </submittedName>
</protein>
<keyword evidence="3" id="KW-1185">Reference proteome</keyword>
<dbReference type="EMBL" id="PDUG01000002">
    <property type="protein sequence ID" value="PIC47560.1"/>
    <property type="molecule type" value="Genomic_DNA"/>
</dbReference>
<feature type="region of interest" description="Disordered" evidence="1">
    <location>
        <begin position="1"/>
        <end position="54"/>
    </location>
</feature>
<proteinExistence type="predicted"/>
<dbReference type="OrthoDB" id="10352040at2759"/>
<gene>
    <name evidence="2" type="primary">Cni-C50E10.1</name>
    <name evidence="2" type="synonym">Cnig_chr_II.g6874</name>
    <name evidence="2" type="ORF">B9Z55_006874</name>
</gene>
<evidence type="ECO:0000313" key="2">
    <source>
        <dbReference type="EMBL" id="PIC47560.1"/>
    </source>
</evidence>
<accession>A0A2G5V753</accession>
<reference evidence="3" key="1">
    <citation type="submission" date="2017-10" db="EMBL/GenBank/DDBJ databases">
        <title>Rapid genome shrinkage in a self-fertile nematode reveals novel sperm competition proteins.</title>
        <authorList>
            <person name="Yin D."/>
            <person name="Schwarz E.M."/>
            <person name="Thomas C.G."/>
            <person name="Felde R.L."/>
            <person name="Korf I.F."/>
            <person name="Cutter A.D."/>
            <person name="Schartner C.M."/>
            <person name="Ralston E.J."/>
            <person name="Meyer B.J."/>
            <person name="Haag E.S."/>
        </authorList>
    </citation>
    <scope>NUCLEOTIDE SEQUENCE [LARGE SCALE GENOMIC DNA]</scope>
    <source>
        <strain evidence="3">JU1422</strain>
    </source>
</reference>
<evidence type="ECO:0000256" key="1">
    <source>
        <dbReference type="SAM" id="MobiDB-lite"/>
    </source>
</evidence>
<feature type="compositionally biased region" description="Low complexity" evidence="1">
    <location>
        <begin position="44"/>
        <end position="54"/>
    </location>
</feature>